<keyword evidence="3" id="KW-0408">Iron</keyword>
<dbReference type="InterPro" id="IPR036922">
    <property type="entry name" value="Rieske_2Fe-2S_sf"/>
</dbReference>
<dbReference type="InterPro" id="IPR017941">
    <property type="entry name" value="Rieske_2Fe-2S"/>
</dbReference>
<dbReference type="SUPFAM" id="SSF50022">
    <property type="entry name" value="ISP domain"/>
    <property type="match status" value="1"/>
</dbReference>
<evidence type="ECO:0000259" key="5">
    <source>
        <dbReference type="PROSITE" id="PS51296"/>
    </source>
</evidence>
<keyword evidence="4" id="KW-0411">Iron-sulfur</keyword>
<accession>A0A8J2SSH0</accession>
<dbReference type="GO" id="GO:0051537">
    <property type="term" value="F:2 iron, 2 sulfur cluster binding"/>
    <property type="evidence" value="ECO:0007669"/>
    <property type="project" value="UniProtKB-KW"/>
</dbReference>
<keyword evidence="2" id="KW-0479">Metal-binding</keyword>
<evidence type="ECO:0000256" key="3">
    <source>
        <dbReference type="ARBA" id="ARBA00023004"/>
    </source>
</evidence>
<protein>
    <recommendedName>
        <fullName evidence="5">Rieske domain-containing protein</fullName>
    </recommendedName>
</protein>
<keyword evidence="7" id="KW-1185">Reference proteome</keyword>
<organism evidence="6 7">
    <name type="scientific">Pelagomonas calceolata</name>
    <dbReference type="NCBI Taxonomy" id="35677"/>
    <lineage>
        <taxon>Eukaryota</taxon>
        <taxon>Sar</taxon>
        <taxon>Stramenopiles</taxon>
        <taxon>Ochrophyta</taxon>
        <taxon>Pelagophyceae</taxon>
        <taxon>Pelagomonadales</taxon>
        <taxon>Pelagomonadaceae</taxon>
        <taxon>Pelagomonas</taxon>
    </lineage>
</organism>
<sequence>MAAQALSAETNESAFVDACALADVDDAAARHRGLEVNVGGVSLSFYRARDGTVTCVETACPHAGHRLCDGYAADPGDIEDLLPGTGVLATCPAHSYVYDTKSGVCLASFGAGAGRCVVRATRIDDDRVLVSAEASPETPPLALPKERSNAIGMRCVELALDEKFGSA</sequence>
<dbReference type="AlphaFoldDB" id="A0A8J2SSH0"/>
<dbReference type="Gene3D" id="2.102.10.10">
    <property type="entry name" value="Rieske [2Fe-2S] iron-sulphur domain"/>
    <property type="match status" value="1"/>
</dbReference>
<evidence type="ECO:0000313" key="6">
    <source>
        <dbReference type="EMBL" id="CAH0376026.1"/>
    </source>
</evidence>
<gene>
    <name evidence="6" type="ORF">PECAL_5P05800</name>
</gene>
<dbReference type="Pfam" id="PF00355">
    <property type="entry name" value="Rieske"/>
    <property type="match status" value="1"/>
</dbReference>
<evidence type="ECO:0000256" key="1">
    <source>
        <dbReference type="ARBA" id="ARBA00022714"/>
    </source>
</evidence>
<reference evidence="6" key="1">
    <citation type="submission" date="2021-11" db="EMBL/GenBank/DDBJ databases">
        <authorList>
            <consortium name="Genoscope - CEA"/>
            <person name="William W."/>
        </authorList>
    </citation>
    <scope>NUCLEOTIDE SEQUENCE</scope>
</reference>
<evidence type="ECO:0000256" key="4">
    <source>
        <dbReference type="ARBA" id="ARBA00023014"/>
    </source>
</evidence>
<dbReference type="EMBL" id="CAKKNE010000005">
    <property type="protein sequence ID" value="CAH0376026.1"/>
    <property type="molecule type" value="Genomic_DNA"/>
</dbReference>
<keyword evidence="1" id="KW-0001">2Fe-2S</keyword>
<comment type="caution">
    <text evidence="6">The sequence shown here is derived from an EMBL/GenBank/DDBJ whole genome shotgun (WGS) entry which is preliminary data.</text>
</comment>
<feature type="domain" description="Rieske" evidence="5">
    <location>
        <begin position="16"/>
        <end position="130"/>
    </location>
</feature>
<evidence type="ECO:0000313" key="7">
    <source>
        <dbReference type="Proteomes" id="UP000789595"/>
    </source>
</evidence>
<dbReference type="Proteomes" id="UP000789595">
    <property type="component" value="Unassembled WGS sequence"/>
</dbReference>
<dbReference type="GO" id="GO:0046872">
    <property type="term" value="F:metal ion binding"/>
    <property type="evidence" value="ECO:0007669"/>
    <property type="project" value="UniProtKB-KW"/>
</dbReference>
<proteinExistence type="predicted"/>
<dbReference type="PROSITE" id="PS51296">
    <property type="entry name" value="RIESKE"/>
    <property type="match status" value="1"/>
</dbReference>
<name>A0A8J2SSH0_9STRA</name>
<evidence type="ECO:0000256" key="2">
    <source>
        <dbReference type="ARBA" id="ARBA00022723"/>
    </source>
</evidence>